<gene>
    <name evidence="1" type="ORF">GWI33_007634</name>
</gene>
<dbReference type="Proteomes" id="UP000625711">
    <property type="component" value="Unassembled WGS sequence"/>
</dbReference>
<organism evidence="1 2">
    <name type="scientific">Rhynchophorus ferrugineus</name>
    <name type="common">Red palm weevil</name>
    <name type="synonym">Curculio ferrugineus</name>
    <dbReference type="NCBI Taxonomy" id="354439"/>
    <lineage>
        <taxon>Eukaryota</taxon>
        <taxon>Metazoa</taxon>
        <taxon>Ecdysozoa</taxon>
        <taxon>Arthropoda</taxon>
        <taxon>Hexapoda</taxon>
        <taxon>Insecta</taxon>
        <taxon>Pterygota</taxon>
        <taxon>Neoptera</taxon>
        <taxon>Endopterygota</taxon>
        <taxon>Coleoptera</taxon>
        <taxon>Polyphaga</taxon>
        <taxon>Cucujiformia</taxon>
        <taxon>Curculionidae</taxon>
        <taxon>Dryophthorinae</taxon>
        <taxon>Rhynchophorus</taxon>
    </lineage>
</organism>
<comment type="caution">
    <text evidence="1">The sequence shown here is derived from an EMBL/GenBank/DDBJ whole genome shotgun (WGS) entry which is preliminary data.</text>
</comment>
<evidence type="ECO:0000313" key="2">
    <source>
        <dbReference type="Proteomes" id="UP000625711"/>
    </source>
</evidence>
<protein>
    <submittedName>
        <fullName evidence="1">Uncharacterized protein</fullName>
    </submittedName>
</protein>
<dbReference type="EMBL" id="JAACXV010000375">
    <property type="protein sequence ID" value="KAF7279121.1"/>
    <property type="molecule type" value="Genomic_DNA"/>
</dbReference>
<proteinExistence type="predicted"/>
<keyword evidence="2" id="KW-1185">Reference proteome</keyword>
<name>A0A834MER3_RHYFE</name>
<dbReference type="AlphaFoldDB" id="A0A834MER3"/>
<reference evidence="1" key="1">
    <citation type="submission" date="2020-08" db="EMBL/GenBank/DDBJ databases">
        <title>Genome sequencing and assembly of the red palm weevil Rhynchophorus ferrugineus.</title>
        <authorList>
            <person name="Dias G.B."/>
            <person name="Bergman C.M."/>
            <person name="Manee M."/>
        </authorList>
    </citation>
    <scope>NUCLEOTIDE SEQUENCE</scope>
    <source>
        <strain evidence="1">AA-2017</strain>
        <tissue evidence="1">Whole larva</tissue>
    </source>
</reference>
<evidence type="ECO:0000313" key="1">
    <source>
        <dbReference type="EMBL" id="KAF7279121.1"/>
    </source>
</evidence>
<accession>A0A834MER3</accession>
<sequence>MKYEVMNNNGTALNVVLRAPRAIFLLIPVFPSGERCHAAYFPTATFAVRVFGSNKVEICIIQSYRTRPLSSALRITFAATKLLKYHRMQDVPFAADANTLSRVSRSFFPY</sequence>